<name>A0ABY8MM04_9SPIO</name>
<reference evidence="1 2" key="1">
    <citation type="submission" date="2023-04" db="EMBL/GenBank/DDBJ databases">
        <title>Spirochaete genome identified in red abalone sample constitutes a novel genus.</title>
        <authorList>
            <person name="Sharma S.P."/>
            <person name="Purcell C.M."/>
            <person name="Hyde J.R."/>
            <person name="Severin A.J."/>
        </authorList>
    </citation>
    <scope>NUCLEOTIDE SEQUENCE [LARGE SCALE GENOMIC DNA]</scope>
    <source>
        <strain evidence="1 2">SP-2023</strain>
    </source>
</reference>
<organism evidence="1 2">
    <name type="scientific">Candidatus Haliotispira prima</name>
    <dbReference type="NCBI Taxonomy" id="3034016"/>
    <lineage>
        <taxon>Bacteria</taxon>
        <taxon>Pseudomonadati</taxon>
        <taxon>Spirochaetota</taxon>
        <taxon>Spirochaetia</taxon>
        <taxon>Spirochaetales</taxon>
        <taxon>Spirochaetaceae</taxon>
        <taxon>Candidatus Haliotispira</taxon>
    </lineage>
</organism>
<protein>
    <submittedName>
        <fullName evidence="1">WG repeat-containing protein</fullName>
    </submittedName>
</protein>
<accession>A0ABY8MM04</accession>
<dbReference type="RefSeq" id="WP_326928416.1">
    <property type="nucleotide sequence ID" value="NZ_CP123443.1"/>
</dbReference>
<dbReference type="InterPro" id="IPR032774">
    <property type="entry name" value="WG_beta_rep"/>
</dbReference>
<keyword evidence="2" id="KW-1185">Reference proteome</keyword>
<dbReference type="PANTHER" id="PTHR37841:SF1">
    <property type="entry name" value="DUF3298 DOMAIN-CONTAINING PROTEIN"/>
    <property type="match status" value="1"/>
</dbReference>
<dbReference type="Pfam" id="PF14903">
    <property type="entry name" value="WG_beta_rep"/>
    <property type="match status" value="5"/>
</dbReference>
<dbReference type="EMBL" id="CP123443">
    <property type="protein sequence ID" value="WGK70208.1"/>
    <property type="molecule type" value="Genomic_DNA"/>
</dbReference>
<evidence type="ECO:0000313" key="1">
    <source>
        <dbReference type="EMBL" id="WGK70208.1"/>
    </source>
</evidence>
<sequence>MQTPQTTDHRVCPTTIFLLLLALPAALAILQGCGSNKLFYPVKVQSHYGYINYKGDLSIPPKYPNVQRYSEGFAPVQRDDGSLAYLDLKGEEREITDDYGEPEKLDIISDGMARVVIDGLVGYVDKQLKWAIEPQFSHAGRFSEGLAAILDIDQQRAWYIDKKGLKVFSLENVHSVGPMQGGFAYFIRDERFGIIDREGKVTREPSFLFLASADPISGLARALDDKTELYGFVNRDGSWIVSPRYPNAGDFSNGLAAVMLRHKNRYGYIDTHGGLRVPGQYLAAGSFHEGFAWVRTDKGLRYIDKDGAWLSPLIFTYAYDFYEGLAAAGRGENNLYINTNGKVTWSNR</sequence>
<gene>
    <name evidence="1" type="ORF">P0082_04930</name>
</gene>
<dbReference type="Proteomes" id="UP001228690">
    <property type="component" value="Chromosome"/>
</dbReference>
<evidence type="ECO:0000313" key="2">
    <source>
        <dbReference type="Proteomes" id="UP001228690"/>
    </source>
</evidence>
<dbReference type="PANTHER" id="PTHR37841">
    <property type="entry name" value="GLR2918 PROTEIN"/>
    <property type="match status" value="1"/>
</dbReference>
<proteinExistence type="predicted"/>